<dbReference type="Pfam" id="PF00005">
    <property type="entry name" value="ABC_tran"/>
    <property type="match status" value="1"/>
</dbReference>
<dbReference type="EMBL" id="AUZX01000273">
    <property type="protein sequence ID" value="EQD80939.1"/>
    <property type="molecule type" value="Genomic_DNA"/>
</dbReference>
<dbReference type="InterPro" id="IPR003439">
    <property type="entry name" value="ABC_transporter-like_ATP-bd"/>
</dbReference>
<protein>
    <submittedName>
        <fullName evidence="2">ABC ATPase</fullName>
    </submittedName>
</protein>
<name>T1DHW9_9ZZZZ</name>
<proteinExistence type="predicted"/>
<dbReference type="Gene3D" id="3.40.50.300">
    <property type="entry name" value="P-loop containing nucleotide triphosphate hydrolases"/>
    <property type="match status" value="1"/>
</dbReference>
<dbReference type="InterPro" id="IPR027417">
    <property type="entry name" value="P-loop_NTPase"/>
</dbReference>
<dbReference type="AlphaFoldDB" id="T1DHW9"/>
<feature type="domain" description="ABC transporter" evidence="1">
    <location>
        <begin position="21"/>
        <end position="45"/>
    </location>
</feature>
<dbReference type="SUPFAM" id="SSF52540">
    <property type="entry name" value="P-loop containing nucleoside triphosphate hydrolases"/>
    <property type="match status" value="1"/>
</dbReference>
<dbReference type="PANTHER" id="PTHR43875">
    <property type="entry name" value="MALTODEXTRIN IMPORT ATP-BINDING PROTEIN MSMX"/>
    <property type="match status" value="1"/>
</dbReference>
<accession>T1DHW9</accession>
<reference evidence="2" key="1">
    <citation type="submission" date="2013-08" db="EMBL/GenBank/DDBJ databases">
        <authorList>
            <person name="Mendez C."/>
            <person name="Richter M."/>
            <person name="Ferrer M."/>
            <person name="Sanchez J."/>
        </authorList>
    </citation>
    <scope>NUCLEOTIDE SEQUENCE</scope>
</reference>
<sequence length="46" mass="4808">MATVTMEKLTKVYPNGQKVVHGLDLTIGEGEFVVLVGPSGCGKTTT</sequence>
<dbReference type="GO" id="GO:0016887">
    <property type="term" value="F:ATP hydrolysis activity"/>
    <property type="evidence" value="ECO:0007669"/>
    <property type="project" value="InterPro"/>
</dbReference>
<comment type="caution">
    <text evidence="2">The sequence shown here is derived from an EMBL/GenBank/DDBJ whole genome shotgun (WGS) entry which is preliminary data.</text>
</comment>
<dbReference type="GO" id="GO:1990060">
    <property type="term" value="C:maltose transport complex"/>
    <property type="evidence" value="ECO:0007669"/>
    <property type="project" value="TreeGrafter"/>
</dbReference>
<dbReference type="PANTHER" id="PTHR43875:SF3">
    <property type="entry name" value="MALTOSE_MALTODEXTRIN IMPORT ATP-BINDING PROTEIN MALK"/>
    <property type="match status" value="1"/>
</dbReference>
<dbReference type="GO" id="GO:0055052">
    <property type="term" value="C:ATP-binding cassette (ABC) transporter complex, substrate-binding subunit-containing"/>
    <property type="evidence" value="ECO:0007669"/>
    <property type="project" value="TreeGrafter"/>
</dbReference>
<organism evidence="2">
    <name type="scientific">mine drainage metagenome</name>
    <dbReference type="NCBI Taxonomy" id="410659"/>
    <lineage>
        <taxon>unclassified sequences</taxon>
        <taxon>metagenomes</taxon>
        <taxon>ecological metagenomes</taxon>
    </lineage>
</organism>
<feature type="non-terminal residue" evidence="2">
    <location>
        <position position="46"/>
    </location>
</feature>
<evidence type="ECO:0000313" key="2">
    <source>
        <dbReference type="EMBL" id="EQD80939.1"/>
    </source>
</evidence>
<dbReference type="GO" id="GO:0015423">
    <property type="term" value="F:ABC-type maltose transporter activity"/>
    <property type="evidence" value="ECO:0007669"/>
    <property type="project" value="TreeGrafter"/>
</dbReference>
<reference evidence="2" key="2">
    <citation type="journal article" date="2014" name="ISME J.">
        <title>Microbial stratification in low pH oxic and suboxic macroscopic growths along an acid mine drainage.</title>
        <authorList>
            <person name="Mendez-Garcia C."/>
            <person name="Mesa V."/>
            <person name="Sprenger R.R."/>
            <person name="Richter M."/>
            <person name="Diez M.S."/>
            <person name="Solano J."/>
            <person name="Bargiela R."/>
            <person name="Golyshina O.V."/>
            <person name="Manteca A."/>
            <person name="Ramos J.L."/>
            <person name="Gallego J.R."/>
            <person name="Llorente I."/>
            <person name="Martins Dos Santos V.A."/>
            <person name="Jensen O.N."/>
            <person name="Pelaez A.I."/>
            <person name="Sanchez J."/>
            <person name="Ferrer M."/>
        </authorList>
    </citation>
    <scope>NUCLEOTIDE SEQUENCE</scope>
</reference>
<gene>
    <name evidence="2" type="ORF">B1A_00357</name>
</gene>
<dbReference type="InterPro" id="IPR047641">
    <property type="entry name" value="ABC_transpr_MalK/UgpC-like"/>
</dbReference>
<dbReference type="GO" id="GO:0005524">
    <property type="term" value="F:ATP binding"/>
    <property type="evidence" value="ECO:0007669"/>
    <property type="project" value="InterPro"/>
</dbReference>
<evidence type="ECO:0000259" key="1">
    <source>
        <dbReference type="Pfam" id="PF00005"/>
    </source>
</evidence>